<keyword evidence="1" id="KW-1133">Transmembrane helix</keyword>
<dbReference type="Proteomes" id="UP000821837">
    <property type="component" value="Chromosome 10"/>
</dbReference>
<reference evidence="2" key="1">
    <citation type="journal article" date="2020" name="Cell">
        <title>Large-Scale Comparative Analyses of Tick Genomes Elucidate Their Genetic Diversity and Vector Capacities.</title>
        <authorList>
            <consortium name="Tick Genome and Microbiome Consortium (TIGMIC)"/>
            <person name="Jia N."/>
            <person name="Wang J."/>
            <person name="Shi W."/>
            <person name="Du L."/>
            <person name="Sun Y."/>
            <person name="Zhan W."/>
            <person name="Jiang J.F."/>
            <person name="Wang Q."/>
            <person name="Zhang B."/>
            <person name="Ji P."/>
            <person name="Bell-Sakyi L."/>
            <person name="Cui X.M."/>
            <person name="Yuan T.T."/>
            <person name="Jiang B.G."/>
            <person name="Yang W.F."/>
            <person name="Lam T.T."/>
            <person name="Chang Q.C."/>
            <person name="Ding S.J."/>
            <person name="Wang X.J."/>
            <person name="Zhu J.G."/>
            <person name="Ruan X.D."/>
            <person name="Zhao L."/>
            <person name="Wei J.T."/>
            <person name="Ye R.Z."/>
            <person name="Que T.C."/>
            <person name="Du C.H."/>
            <person name="Zhou Y.H."/>
            <person name="Cheng J.X."/>
            <person name="Dai P.F."/>
            <person name="Guo W.B."/>
            <person name="Han X.H."/>
            <person name="Huang E.J."/>
            <person name="Li L.F."/>
            <person name="Wei W."/>
            <person name="Gao Y.C."/>
            <person name="Liu J.Z."/>
            <person name="Shao H.Z."/>
            <person name="Wang X."/>
            <person name="Wang C.C."/>
            <person name="Yang T.C."/>
            <person name="Huo Q.B."/>
            <person name="Li W."/>
            <person name="Chen H.Y."/>
            <person name="Chen S.E."/>
            <person name="Zhou L.G."/>
            <person name="Ni X.B."/>
            <person name="Tian J.H."/>
            <person name="Sheng Y."/>
            <person name="Liu T."/>
            <person name="Pan Y.S."/>
            <person name="Xia L.Y."/>
            <person name="Li J."/>
            <person name="Zhao F."/>
            <person name="Cao W.C."/>
        </authorList>
    </citation>
    <scope>NUCLEOTIDE SEQUENCE</scope>
    <source>
        <strain evidence="2">Rsan-2018</strain>
    </source>
</reference>
<sequence>MEDLFAAVKATDFGDVASIGRIENTYPTLHFEGTSIREAEYITVMFEAFKIDIINMIVGMTAVMELYWILDIKYSDYNKNILAHLEYFCGLETPL</sequence>
<feature type="transmembrane region" description="Helical" evidence="1">
    <location>
        <begin position="53"/>
        <end position="70"/>
    </location>
</feature>
<reference evidence="2" key="2">
    <citation type="submission" date="2021-09" db="EMBL/GenBank/DDBJ databases">
        <authorList>
            <person name="Jia N."/>
            <person name="Wang J."/>
            <person name="Shi W."/>
            <person name="Du L."/>
            <person name="Sun Y."/>
            <person name="Zhan W."/>
            <person name="Jiang J."/>
            <person name="Wang Q."/>
            <person name="Zhang B."/>
            <person name="Ji P."/>
            <person name="Sakyi L.B."/>
            <person name="Cui X."/>
            <person name="Yuan T."/>
            <person name="Jiang B."/>
            <person name="Yang W."/>
            <person name="Lam T.T.-Y."/>
            <person name="Chang Q."/>
            <person name="Ding S."/>
            <person name="Wang X."/>
            <person name="Zhu J."/>
            <person name="Ruan X."/>
            <person name="Zhao L."/>
            <person name="Wei J."/>
            <person name="Que T."/>
            <person name="Du C."/>
            <person name="Cheng J."/>
            <person name="Dai P."/>
            <person name="Han X."/>
            <person name="Huang E."/>
            <person name="Gao Y."/>
            <person name="Liu J."/>
            <person name="Shao H."/>
            <person name="Ye R."/>
            <person name="Li L."/>
            <person name="Wei W."/>
            <person name="Wang X."/>
            <person name="Wang C."/>
            <person name="Huo Q."/>
            <person name="Li W."/>
            <person name="Guo W."/>
            <person name="Chen H."/>
            <person name="Chen S."/>
            <person name="Zhou L."/>
            <person name="Zhou L."/>
            <person name="Ni X."/>
            <person name="Tian J."/>
            <person name="Zhou Y."/>
            <person name="Sheng Y."/>
            <person name="Liu T."/>
            <person name="Pan Y."/>
            <person name="Xia L."/>
            <person name="Li J."/>
            <person name="Zhao F."/>
            <person name="Cao W."/>
        </authorList>
    </citation>
    <scope>NUCLEOTIDE SEQUENCE</scope>
    <source>
        <strain evidence="2">Rsan-2018</strain>
        <tissue evidence="2">Larvae</tissue>
    </source>
</reference>
<dbReference type="VEuPathDB" id="VectorBase:RSAN_037325"/>
<keyword evidence="1" id="KW-0472">Membrane</keyword>
<dbReference type="EMBL" id="JABSTV010001246">
    <property type="protein sequence ID" value="KAH7975841.1"/>
    <property type="molecule type" value="Genomic_DNA"/>
</dbReference>
<evidence type="ECO:0000256" key="1">
    <source>
        <dbReference type="SAM" id="Phobius"/>
    </source>
</evidence>
<accession>A0A9D4QCP1</accession>
<keyword evidence="3" id="KW-1185">Reference proteome</keyword>
<name>A0A9D4QCP1_RHISA</name>
<comment type="caution">
    <text evidence="2">The sequence shown here is derived from an EMBL/GenBank/DDBJ whole genome shotgun (WGS) entry which is preliminary data.</text>
</comment>
<evidence type="ECO:0000313" key="3">
    <source>
        <dbReference type="Proteomes" id="UP000821837"/>
    </source>
</evidence>
<keyword evidence="1" id="KW-0812">Transmembrane</keyword>
<gene>
    <name evidence="2" type="ORF">HPB52_006186</name>
</gene>
<proteinExistence type="predicted"/>
<dbReference type="AlphaFoldDB" id="A0A9D4QCP1"/>
<protein>
    <submittedName>
        <fullName evidence="2">Uncharacterized protein</fullName>
    </submittedName>
</protein>
<evidence type="ECO:0000313" key="2">
    <source>
        <dbReference type="EMBL" id="KAH7975841.1"/>
    </source>
</evidence>
<organism evidence="2 3">
    <name type="scientific">Rhipicephalus sanguineus</name>
    <name type="common">Brown dog tick</name>
    <name type="synonym">Ixodes sanguineus</name>
    <dbReference type="NCBI Taxonomy" id="34632"/>
    <lineage>
        <taxon>Eukaryota</taxon>
        <taxon>Metazoa</taxon>
        <taxon>Ecdysozoa</taxon>
        <taxon>Arthropoda</taxon>
        <taxon>Chelicerata</taxon>
        <taxon>Arachnida</taxon>
        <taxon>Acari</taxon>
        <taxon>Parasitiformes</taxon>
        <taxon>Ixodida</taxon>
        <taxon>Ixodoidea</taxon>
        <taxon>Ixodidae</taxon>
        <taxon>Rhipicephalinae</taxon>
        <taxon>Rhipicephalus</taxon>
        <taxon>Rhipicephalus</taxon>
    </lineage>
</organism>